<keyword evidence="5" id="KW-1185">Reference proteome</keyword>
<evidence type="ECO:0000256" key="1">
    <source>
        <dbReference type="ARBA" id="ARBA00022505"/>
    </source>
</evidence>
<dbReference type="Proteomes" id="UP001495910">
    <property type="component" value="Unassembled WGS sequence"/>
</dbReference>
<dbReference type="EMBL" id="JBANDC010000020">
    <property type="protein sequence ID" value="MEM4990086.1"/>
    <property type="molecule type" value="Genomic_DNA"/>
</dbReference>
<keyword evidence="1 2" id="KW-0500">Molybdenum</keyword>
<dbReference type="Pfam" id="PF03459">
    <property type="entry name" value="TOBE"/>
    <property type="match status" value="2"/>
</dbReference>
<dbReference type="PANTHER" id="PTHR30432">
    <property type="entry name" value="TRANSCRIPTIONAL REGULATOR MODE"/>
    <property type="match status" value="1"/>
</dbReference>
<dbReference type="InterPro" id="IPR051815">
    <property type="entry name" value="Molybdate_resp_trans_reg"/>
</dbReference>
<name>A0ABU9Q1F1_9BURK</name>
<dbReference type="InterPro" id="IPR004606">
    <property type="entry name" value="Mop_domain"/>
</dbReference>
<dbReference type="PROSITE" id="PS51866">
    <property type="entry name" value="MOP"/>
    <property type="match status" value="2"/>
</dbReference>
<dbReference type="InterPro" id="IPR008995">
    <property type="entry name" value="Mo/tungstate-bd_C_term_dom"/>
</dbReference>
<gene>
    <name evidence="4" type="ORF">V8G57_22040</name>
</gene>
<protein>
    <submittedName>
        <fullName evidence="4">TOBE domain-containing protein</fullName>
    </submittedName>
</protein>
<dbReference type="PANTHER" id="PTHR30432:SF1">
    <property type="entry name" value="DNA-BINDING TRANSCRIPTIONAL DUAL REGULATOR MODE"/>
    <property type="match status" value="1"/>
</dbReference>
<comment type="caution">
    <text evidence="4">The sequence shown here is derived from an EMBL/GenBank/DDBJ whole genome shotgun (WGS) entry which is preliminary data.</text>
</comment>
<dbReference type="InterPro" id="IPR005116">
    <property type="entry name" value="Transp-assoc_OB_typ1"/>
</dbReference>
<accession>A0ABU9Q1F1</accession>
<feature type="domain" description="Mop" evidence="3">
    <location>
        <begin position="74"/>
        <end position="140"/>
    </location>
</feature>
<reference evidence="4 5" key="1">
    <citation type="submission" date="2024-02" db="EMBL/GenBank/DDBJ databases">
        <title>Draft genome sequence of Collimonas sp. strain H4R21, an effective mineral-weathering bacterial strain isolated from the beech rhizosphere.</title>
        <authorList>
            <person name="Morin E."/>
            <person name="Uroz S."/>
            <person name="Leveau J.H.J."/>
            <person name="Kumar R."/>
            <person name="Rey M.W."/>
            <person name="Pham J."/>
        </authorList>
    </citation>
    <scope>NUCLEOTIDE SEQUENCE [LARGE SCALE GENOMIC DNA]</scope>
    <source>
        <strain evidence="4 5">H4R21</strain>
    </source>
</reference>
<dbReference type="RefSeq" id="WP_342831222.1">
    <property type="nucleotide sequence ID" value="NZ_JBANDC010000020.1"/>
</dbReference>
<evidence type="ECO:0000259" key="3">
    <source>
        <dbReference type="PROSITE" id="PS51866"/>
    </source>
</evidence>
<evidence type="ECO:0000313" key="5">
    <source>
        <dbReference type="Proteomes" id="UP001495910"/>
    </source>
</evidence>
<dbReference type="Gene3D" id="2.40.50.100">
    <property type="match status" value="2"/>
</dbReference>
<evidence type="ECO:0000256" key="2">
    <source>
        <dbReference type="PROSITE-ProRule" id="PRU01213"/>
    </source>
</evidence>
<dbReference type="SUPFAM" id="SSF50331">
    <property type="entry name" value="MOP-like"/>
    <property type="match status" value="2"/>
</dbReference>
<organism evidence="4 5">
    <name type="scientific">Collimonas rhizosphaerae</name>
    <dbReference type="NCBI Taxonomy" id="3126357"/>
    <lineage>
        <taxon>Bacteria</taxon>
        <taxon>Pseudomonadati</taxon>
        <taxon>Pseudomonadota</taxon>
        <taxon>Betaproteobacteria</taxon>
        <taxon>Burkholderiales</taxon>
        <taxon>Oxalobacteraceae</taxon>
        <taxon>Collimonas</taxon>
    </lineage>
</organism>
<evidence type="ECO:0000313" key="4">
    <source>
        <dbReference type="EMBL" id="MEM4990086.1"/>
    </source>
</evidence>
<dbReference type="NCBIfam" id="TIGR00638">
    <property type="entry name" value="Mop"/>
    <property type="match status" value="2"/>
</dbReference>
<feature type="domain" description="Mop" evidence="3">
    <location>
        <begin position="2"/>
        <end position="68"/>
    </location>
</feature>
<sequence length="142" mass="14721">MLTSARNEFTGKVTAIQEGAVNDEVEITLPGGDRIVAVITRESTRYLELKPGAEALALVKAPWIILSAPDAGIKFSTRNRLQGTVKAVKAGAVNTEVEVSLNGGATLVAIITQESATSLGLAAGKPIVAIFKASHVIVGVKT</sequence>
<proteinExistence type="predicted"/>